<proteinExistence type="predicted"/>
<dbReference type="AlphaFoldDB" id="A0A562SXJ4"/>
<evidence type="ECO:0000313" key="2">
    <source>
        <dbReference type="EMBL" id="TWI85738.1"/>
    </source>
</evidence>
<organism evidence="2 3">
    <name type="scientific">Lacibacter cauensis</name>
    <dbReference type="NCBI Taxonomy" id="510947"/>
    <lineage>
        <taxon>Bacteria</taxon>
        <taxon>Pseudomonadati</taxon>
        <taxon>Bacteroidota</taxon>
        <taxon>Chitinophagia</taxon>
        <taxon>Chitinophagales</taxon>
        <taxon>Chitinophagaceae</taxon>
        <taxon>Lacibacter</taxon>
    </lineage>
</organism>
<evidence type="ECO:0000256" key="1">
    <source>
        <dbReference type="SAM" id="Phobius"/>
    </source>
</evidence>
<keyword evidence="3" id="KW-1185">Reference proteome</keyword>
<name>A0A562SXJ4_9BACT</name>
<gene>
    <name evidence="2" type="ORF">IQ13_0903</name>
</gene>
<sequence length="161" mass="18863">MKSFTILEAIIGMLVSSVILLVTLYVYQLVSRSFIAYQAENQQKTELFLLKKVISQDFQNCDFVIESKIDDKSIIINGREQIFYNFLPDKIIRLHPNRSDTFFIETTQIESFYIDSVFKLITTMQFSLSIKNEKIPLLFSKRYSAVQLLKGENKIKEGYEY</sequence>
<protein>
    <recommendedName>
        <fullName evidence="4">Prepilin-type N-terminal cleavage/methylation domain-containing protein</fullName>
    </recommendedName>
</protein>
<dbReference type="EMBL" id="VLLE01000002">
    <property type="protein sequence ID" value="TWI85738.1"/>
    <property type="molecule type" value="Genomic_DNA"/>
</dbReference>
<dbReference type="Proteomes" id="UP000316167">
    <property type="component" value="Unassembled WGS sequence"/>
</dbReference>
<keyword evidence="1" id="KW-0812">Transmembrane</keyword>
<evidence type="ECO:0008006" key="4">
    <source>
        <dbReference type="Google" id="ProtNLM"/>
    </source>
</evidence>
<comment type="caution">
    <text evidence="2">The sequence shown here is derived from an EMBL/GenBank/DDBJ whole genome shotgun (WGS) entry which is preliminary data.</text>
</comment>
<keyword evidence="1" id="KW-1133">Transmembrane helix</keyword>
<accession>A0A562SXJ4</accession>
<evidence type="ECO:0000313" key="3">
    <source>
        <dbReference type="Proteomes" id="UP000316167"/>
    </source>
</evidence>
<dbReference type="RefSeq" id="WP_144884836.1">
    <property type="nucleotide sequence ID" value="NZ_VLLE01000002.1"/>
</dbReference>
<keyword evidence="1" id="KW-0472">Membrane</keyword>
<reference evidence="2 3" key="1">
    <citation type="journal article" date="2015" name="Stand. Genomic Sci.">
        <title>Genomic Encyclopedia of Bacterial and Archaeal Type Strains, Phase III: the genomes of soil and plant-associated and newly described type strains.</title>
        <authorList>
            <person name="Whitman W.B."/>
            <person name="Woyke T."/>
            <person name="Klenk H.P."/>
            <person name="Zhou Y."/>
            <person name="Lilburn T.G."/>
            <person name="Beck B.J."/>
            <person name="De Vos P."/>
            <person name="Vandamme P."/>
            <person name="Eisen J.A."/>
            <person name="Garrity G."/>
            <person name="Hugenholtz P."/>
            <person name="Kyrpides N.C."/>
        </authorList>
    </citation>
    <scope>NUCLEOTIDE SEQUENCE [LARGE SCALE GENOMIC DNA]</scope>
    <source>
        <strain evidence="2 3">CGMCC 1.7271</strain>
    </source>
</reference>
<feature type="transmembrane region" description="Helical" evidence="1">
    <location>
        <begin position="6"/>
        <end position="27"/>
    </location>
</feature>